<keyword evidence="2 5" id="KW-0812">Transmembrane</keyword>
<dbReference type="RefSeq" id="WP_229110314.1">
    <property type="nucleotide sequence ID" value="NZ_CP064788.1"/>
</dbReference>
<keyword evidence="7" id="KW-1185">Reference proteome</keyword>
<evidence type="ECO:0008006" key="8">
    <source>
        <dbReference type="Google" id="ProtNLM"/>
    </source>
</evidence>
<feature type="transmembrane region" description="Helical" evidence="5">
    <location>
        <begin position="130"/>
        <end position="152"/>
    </location>
</feature>
<feature type="transmembrane region" description="Helical" evidence="5">
    <location>
        <begin position="164"/>
        <end position="181"/>
    </location>
</feature>
<protein>
    <recommendedName>
        <fullName evidence="8">Rhomboid family intramembrane serine protease</fullName>
    </recommendedName>
</protein>
<accession>A0A897NCR3</accession>
<dbReference type="Gene3D" id="1.20.1540.10">
    <property type="entry name" value="Rhomboid-like"/>
    <property type="match status" value="1"/>
</dbReference>
<evidence type="ECO:0000256" key="5">
    <source>
        <dbReference type="SAM" id="Phobius"/>
    </source>
</evidence>
<dbReference type="InterPro" id="IPR035952">
    <property type="entry name" value="Rhomboid-like_sf"/>
</dbReference>
<feature type="transmembrane region" description="Helical" evidence="5">
    <location>
        <begin position="21"/>
        <end position="42"/>
    </location>
</feature>
<sequence length="304" mass="32430">MDDDSRSRSADPLGRTIRERAAPADLLLLSIAPAVLLAVYALPTATREALVFEYAAPTVRTAVASPFVHFRWSHLLFNLGGYVLVAGTAYVLSVAADRRREFVIVFASLLLASPPLLSALNLTIVRRGVAYGFSGVVMVYYGTLAIAIAVHAQQRLDVSDARSVAPLLFFLGLLVVTTQTLRAVLGRPVTVAVEGVPTSVTWVLVATLAELLVLLALVVTLYALSIADGDPIGRQLRAAVERSGDAELAVSALLLFLAVPFATFPPDPVSGTRVFNLYVHAVGYALGFIAAYLYHVLGRSGDRS</sequence>
<evidence type="ECO:0000256" key="2">
    <source>
        <dbReference type="ARBA" id="ARBA00022692"/>
    </source>
</evidence>
<evidence type="ECO:0000256" key="3">
    <source>
        <dbReference type="ARBA" id="ARBA00022989"/>
    </source>
</evidence>
<organism evidence="6 7">
    <name type="scientific">Halapricum desulfuricans</name>
    <dbReference type="NCBI Taxonomy" id="2841257"/>
    <lineage>
        <taxon>Archaea</taxon>
        <taxon>Methanobacteriati</taxon>
        <taxon>Methanobacteriota</taxon>
        <taxon>Stenosarchaea group</taxon>
        <taxon>Halobacteria</taxon>
        <taxon>Halobacteriales</taxon>
        <taxon>Haloarculaceae</taxon>
        <taxon>Halapricum</taxon>
    </lineage>
</organism>
<dbReference type="AlphaFoldDB" id="A0A897NCR3"/>
<dbReference type="Proteomes" id="UP000662973">
    <property type="component" value="Chromosome"/>
</dbReference>
<evidence type="ECO:0000313" key="6">
    <source>
        <dbReference type="EMBL" id="QSG10161.1"/>
    </source>
</evidence>
<comment type="subcellular location">
    <subcellularLocation>
        <location evidence="1">Membrane</location>
        <topology evidence="1">Multi-pass membrane protein</topology>
    </subcellularLocation>
</comment>
<dbReference type="EMBL" id="CP064788">
    <property type="protein sequence ID" value="QSG10161.1"/>
    <property type="molecule type" value="Genomic_DNA"/>
</dbReference>
<keyword evidence="3 5" id="KW-1133">Transmembrane helix</keyword>
<evidence type="ECO:0000256" key="1">
    <source>
        <dbReference type="ARBA" id="ARBA00004141"/>
    </source>
</evidence>
<feature type="transmembrane region" description="Helical" evidence="5">
    <location>
        <begin position="75"/>
        <end position="95"/>
    </location>
</feature>
<keyword evidence="4 5" id="KW-0472">Membrane</keyword>
<evidence type="ECO:0000256" key="4">
    <source>
        <dbReference type="ARBA" id="ARBA00023136"/>
    </source>
</evidence>
<feature type="transmembrane region" description="Helical" evidence="5">
    <location>
        <begin position="201"/>
        <end position="225"/>
    </location>
</feature>
<feature type="transmembrane region" description="Helical" evidence="5">
    <location>
        <begin position="246"/>
        <end position="265"/>
    </location>
</feature>
<evidence type="ECO:0000313" key="7">
    <source>
        <dbReference type="Proteomes" id="UP000662973"/>
    </source>
</evidence>
<dbReference type="GO" id="GO:0016020">
    <property type="term" value="C:membrane"/>
    <property type="evidence" value="ECO:0007669"/>
    <property type="project" value="UniProtKB-SubCell"/>
</dbReference>
<dbReference type="GeneID" id="68853380"/>
<feature type="transmembrane region" description="Helical" evidence="5">
    <location>
        <begin position="277"/>
        <end position="297"/>
    </location>
</feature>
<feature type="transmembrane region" description="Helical" evidence="5">
    <location>
        <begin position="102"/>
        <end position="124"/>
    </location>
</feature>
<proteinExistence type="predicted"/>
<name>A0A897NCR3_9EURY</name>
<dbReference type="KEGG" id="hds:HSR122_2787"/>
<gene>
    <name evidence="6" type="ORF">HSR122_2787</name>
</gene>
<reference evidence="6 7" key="1">
    <citation type="submission" date="2020-11" db="EMBL/GenBank/DDBJ databases">
        <title>Carbohydrate-dependent, anaerobic sulfur respiration: A novel catabolism in halophilic archaea.</title>
        <authorList>
            <person name="Sorokin D.Y."/>
            <person name="Messina E."/>
            <person name="Smedile F."/>
            <person name="La Cono V."/>
            <person name="Hallsworth J.E."/>
            <person name="Yakimov M.M."/>
        </authorList>
    </citation>
    <scope>NUCLEOTIDE SEQUENCE [LARGE SCALE GENOMIC DNA]</scope>
    <source>
        <strain evidence="6 7">HSR12-2</strain>
    </source>
</reference>